<dbReference type="AlphaFoldDB" id="A0A1J4N3C5"/>
<organism evidence="2 3">
    <name type="scientific">Nocardioides luteus</name>
    <dbReference type="NCBI Taxonomy" id="1844"/>
    <lineage>
        <taxon>Bacteria</taxon>
        <taxon>Bacillati</taxon>
        <taxon>Actinomycetota</taxon>
        <taxon>Actinomycetes</taxon>
        <taxon>Propionibacteriales</taxon>
        <taxon>Nocardioidaceae</taxon>
        <taxon>Nocardioides</taxon>
    </lineage>
</organism>
<dbReference type="GO" id="GO:0004622">
    <property type="term" value="F:phosphatidylcholine lysophospholipase activity"/>
    <property type="evidence" value="ECO:0007669"/>
    <property type="project" value="TreeGrafter"/>
</dbReference>
<dbReference type="InterPro" id="IPR013830">
    <property type="entry name" value="SGNH_hydro"/>
</dbReference>
<evidence type="ECO:0000313" key="2">
    <source>
        <dbReference type="EMBL" id="OIJ26077.1"/>
    </source>
</evidence>
<gene>
    <name evidence="2" type="ORF">UG56_014900</name>
</gene>
<accession>A0A1J4N3C5</accession>
<dbReference type="PANTHER" id="PTHR30383">
    <property type="entry name" value="THIOESTERASE 1/PROTEASE 1/LYSOPHOSPHOLIPASE L1"/>
    <property type="match status" value="1"/>
</dbReference>
<evidence type="ECO:0000259" key="1">
    <source>
        <dbReference type="Pfam" id="PF13472"/>
    </source>
</evidence>
<dbReference type="InterPro" id="IPR051532">
    <property type="entry name" value="Ester_Hydrolysis_Enzymes"/>
</dbReference>
<comment type="caution">
    <text evidence="2">The sequence shown here is derived from an EMBL/GenBank/DDBJ whole genome shotgun (WGS) entry which is preliminary data.</text>
</comment>
<dbReference type="SUPFAM" id="SSF52266">
    <property type="entry name" value="SGNH hydrolase"/>
    <property type="match status" value="1"/>
</dbReference>
<reference evidence="2" key="1">
    <citation type="submission" date="2016-10" db="EMBL/GenBank/DDBJ databases">
        <title>Draft Genome Sequence of Nocardioides luteus Strain BAFB, an Alkane-Degrading Bacterium Isolated from JP-7 Polluted Soil.</title>
        <authorList>
            <person name="Brown L."/>
            <person name="Ruiz O.N."/>
            <person name="Gunasekera T."/>
        </authorList>
    </citation>
    <scope>NUCLEOTIDE SEQUENCE [LARGE SCALE GENOMIC DNA]</scope>
    <source>
        <strain evidence="2">BAFB</strain>
    </source>
</reference>
<name>A0A1J4N3C5_9ACTN</name>
<dbReference type="Proteomes" id="UP000033772">
    <property type="component" value="Unassembled WGS sequence"/>
</dbReference>
<dbReference type="InterPro" id="IPR036514">
    <property type="entry name" value="SGNH_hydro_sf"/>
</dbReference>
<proteinExistence type="predicted"/>
<dbReference type="Pfam" id="PF13472">
    <property type="entry name" value="Lipase_GDSL_2"/>
    <property type="match status" value="1"/>
</dbReference>
<feature type="domain" description="SGNH hydrolase-type esterase" evidence="1">
    <location>
        <begin position="50"/>
        <end position="223"/>
    </location>
</feature>
<evidence type="ECO:0000313" key="3">
    <source>
        <dbReference type="Proteomes" id="UP000033772"/>
    </source>
</evidence>
<dbReference type="Gene3D" id="3.40.50.1110">
    <property type="entry name" value="SGNH hydrolase"/>
    <property type="match status" value="1"/>
</dbReference>
<dbReference type="OrthoDB" id="9804395at2"/>
<sequence length="234" mass="24995">MNPLLLPLVAAQAAYVHRTIGKEPRPDGPTKGFVPGPEAGDGAGALRLLVIGDSSASGRGAPTHDLAFAGSMARAIGKRTERPVEWRALGKYGATSERIRHGILTKVTGEWDLAVLLVGVNDILARRPVEAWTRDLTAIVETLEQHAAHTVLPGIPEFGAFPSLPRTLRRYLAERGKALDEAARLVCAGRTSVQWVSSADLGPAEPSFFAADGFHASPAGYERWAQAITDHLDL</sequence>
<dbReference type="STRING" id="1844.UG56_014900"/>
<protein>
    <recommendedName>
        <fullName evidence="1">SGNH hydrolase-type esterase domain-containing protein</fullName>
    </recommendedName>
</protein>
<dbReference type="EMBL" id="JZDQ02000019">
    <property type="protein sequence ID" value="OIJ26077.1"/>
    <property type="molecule type" value="Genomic_DNA"/>
</dbReference>
<dbReference type="PANTHER" id="PTHR30383:SF24">
    <property type="entry name" value="THIOESTERASE 1_PROTEASE 1_LYSOPHOSPHOLIPASE L1"/>
    <property type="match status" value="1"/>
</dbReference>
<dbReference type="RefSeq" id="WP_052693918.1">
    <property type="nucleotide sequence ID" value="NZ_JZDQ02000019.1"/>
</dbReference>
<dbReference type="CDD" id="cd01836">
    <property type="entry name" value="FeeA_FeeB_like"/>
    <property type="match status" value="1"/>
</dbReference>
<keyword evidence="3" id="KW-1185">Reference proteome</keyword>